<evidence type="ECO:0000256" key="2">
    <source>
        <dbReference type="ARBA" id="ARBA00022490"/>
    </source>
</evidence>
<dbReference type="InParanoid" id="A0A5Q0BBQ1"/>
<reference evidence="7 8" key="1">
    <citation type="submission" date="2019-09" db="EMBL/GenBank/DDBJ databases">
        <title>Ecophysiology of the spiral-shaped methanotroph Methylospira mobilis as revealed by the complete genome sequence.</title>
        <authorList>
            <person name="Oshkin I.Y."/>
            <person name="Dedysh S.N."/>
            <person name="Miroshnikov K."/>
            <person name="Danilova O.V."/>
            <person name="Hakobyan A."/>
            <person name="Liesack W."/>
        </authorList>
    </citation>
    <scope>NUCLEOTIDE SEQUENCE [LARGE SCALE GENOMIC DNA]</scope>
    <source>
        <strain evidence="7 8">Shm1</strain>
    </source>
</reference>
<sequence length="299" mass="32687">MTWRQLSVAAPEALTEPLSEACSDMGALSVSLEDEGDQPLFEPRPGETPTWNNTRVTALFEADADTDLIRSALQTRFGEERLQGWRIETIADQPWERAWLEHFKPMRFGQRLWIVPTGFDAPEDTSAVCVNLDPGLAFGTGSHPTTALCLEWIDANDLRGLRVMDYGCGSGILAVAALLKGAERVCAVDIDAQALTATQANAGKNNVAARIECRFPESVSEGYQADIVFANILANPLIELACVLSDGVVDNGRIVLSGILKEQADSVAQAYTPFFEMSAPVFSNEWVRLSGRRRSLIVR</sequence>
<dbReference type="Proteomes" id="UP000325755">
    <property type="component" value="Chromosome"/>
</dbReference>
<dbReference type="GO" id="GO:0032259">
    <property type="term" value="P:methylation"/>
    <property type="evidence" value="ECO:0007669"/>
    <property type="project" value="UniProtKB-KW"/>
</dbReference>
<keyword evidence="7" id="KW-0687">Ribonucleoprotein</keyword>
<dbReference type="AlphaFoldDB" id="A0A5Q0BBQ1"/>
<dbReference type="PANTHER" id="PTHR43648">
    <property type="entry name" value="ELECTRON TRANSFER FLAVOPROTEIN BETA SUBUNIT LYSINE METHYLTRANSFERASE"/>
    <property type="match status" value="1"/>
</dbReference>
<dbReference type="RefSeq" id="WP_153247177.1">
    <property type="nucleotide sequence ID" value="NZ_CP044205.1"/>
</dbReference>
<keyword evidence="2 6" id="KW-0963">Cytoplasm</keyword>
<accession>A0A5Q0BBQ1</accession>
<feature type="binding site" evidence="6">
    <location>
        <position position="189"/>
    </location>
    <ligand>
        <name>S-adenosyl-L-methionine</name>
        <dbReference type="ChEBI" id="CHEBI:59789"/>
    </ligand>
</feature>
<dbReference type="Pfam" id="PF06325">
    <property type="entry name" value="PrmA"/>
    <property type="match status" value="1"/>
</dbReference>
<dbReference type="KEGG" id="mmob:F6R98_00050"/>
<evidence type="ECO:0000313" key="8">
    <source>
        <dbReference type="Proteomes" id="UP000325755"/>
    </source>
</evidence>
<dbReference type="EC" id="2.1.1.-" evidence="6"/>
<evidence type="ECO:0000256" key="5">
    <source>
        <dbReference type="ARBA" id="ARBA00022691"/>
    </source>
</evidence>
<keyword evidence="8" id="KW-1185">Reference proteome</keyword>
<dbReference type="InterPro" id="IPR029063">
    <property type="entry name" value="SAM-dependent_MTases_sf"/>
</dbReference>
<dbReference type="NCBIfam" id="TIGR00406">
    <property type="entry name" value="prmA"/>
    <property type="match status" value="1"/>
</dbReference>
<evidence type="ECO:0000256" key="6">
    <source>
        <dbReference type="HAMAP-Rule" id="MF_00735"/>
    </source>
</evidence>
<organism evidence="7 8">
    <name type="scientific">Candidatus Methylospira mobilis</name>
    <dbReference type="NCBI Taxonomy" id="1808979"/>
    <lineage>
        <taxon>Bacteria</taxon>
        <taxon>Pseudomonadati</taxon>
        <taxon>Pseudomonadota</taxon>
        <taxon>Gammaproteobacteria</taxon>
        <taxon>Methylococcales</taxon>
        <taxon>Methylococcaceae</taxon>
        <taxon>Candidatus Methylospira</taxon>
    </lineage>
</organism>
<dbReference type="SUPFAM" id="SSF53335">
    <property type="entry name" value="S-adenosyl-L-methionine-dependent methyltransferases"/>
    <property type="match status" value="1"/>
</dbReference>
<dbReference type="OrthoDB" id="9785995at2"/>
<dbReference type="HAMAP" id="MF_00735">
    <property type="entry name" value="Methyltr_PrmA"/>
    <property type="match status" value="1"/>
</dbReference>
<dbReference type="GO" id="GO:0016279">
    <property type="term" value="F:protein-lysine N-methyltransferase activity"/>
    <property type="evidence" value="ECO:0007669"/>
    <property type="project" value="TreeGrafter"/>
</dbReference>
<keyword evidence="3 6" id="KW-0489">Methyltransferase</keyword>
<evidence type="ECO:0000256" key="1">
    <source>
        <dbReference type="ARBA" id="ARBA00009741"/>
    </source>
</evidence>
<dbReference type="GO" id="GO:0005840">
    <property type="term" value="C:ribosome"/>
    <property type="evidence" value="ECO:0007669"/>
    <property type="project" value="UniProtKB-KW"/>
</dbReference>
<evidence type="ECO:0000313" key="7">
    <source>
        <dbReference type="EMBL" id="QFY41200.1"/>
    </source>
</evidence>
<dbReference type="FunCoup" id="A0A5Q0BBQ1">
    <property type="interactions" value="453"/>
</dbReference>
<name>A0A5Q0BBQ1_9GAMM</name>
<dbReference type="CDD" id="cd02440">
    <property type="entry name" value="AdoMet_MTases"/>
    <property type="match status" value="1"/>
</dbReference>
<feature type="binding site" evidence="6">
    <location>
        <position position="146"/>
    </location>
    <ligand>
        <name>S-adenosyl-L-methionine</name>
        <dbReference type="ChEBI" id="CHEBI:59789"/>
    </ligand>
</feature>
<feature type="binding site" evidence="6">
    <location>
        <position position="231"/>
    </location>
    <ligand>
        <name>S-adenosyl-L-methionine</name>
        <dbReference type="ChEBI" id="CHEBI:59789"/>
    </ligand>
</feature>
<evidence type="ECO:0000256" key="3">
    <source>
        <dbReference type="ARBA" id="ARBA00022603"/>
    </source>
</evidence>
<keyword evidence="4 6" id="KW-0808">Transferase</keyword>
<keyword evidence="7" id="KW-0689">Ribosomal protein</keyword>
<dbReference type="InterPro" id="IPR004498">
    <property type="entry name" value="Ribosomal_PrmA_MeTrfase"/>
</dbReference>
<keyword evidence="5 6" id="KW-0949">S-adenosyl-L-methionine</keyword>
<evidence type="ECO:0000256" key="4">
    <source>
        <dbReference type="ARBA" id="ARBA00022679"/>
    </source>
</evidence>
<dbReference type="GO" id="GO:0005829">
    <property type="term" value="C:cytosol"/>
    <property type="evidence" value="ECO:0007669"/>
    <property type="project" value="TreeGrafter"/>
</dbReference>
<dbReference type="Gene3D" id="3.40.50.150">
    <property type="entry name" value="Vaccinia Virus protein VP39"/>
    <property type="match status" value="1"/>
</dbReference>
<proteinExistence type="inferred from homology"/>
<protein>
    <recommendedName>
        <fullName evidence="6">Ribosomal protein L11 methyltransferase</fullName>
        <shortName evidence="6">L11 Mtase</shortName>
        <ecNumber evidence="6">2.1.1.-</ecNumber>
    </recommendedName>
</protein>
<gene>
    <name evidence="6 7" type="primary">prmA</name>
    <name evidence="7" type="ORF">F6R98_00050</name>
</gene>
<comment type="similarity">
    <text evidence="1 6">Belongs to the methyltransferase superfamily. PrmA family.</text>
</comment>
<dbReference type="InterPro" id="IPR050078">
    <property type="entry name" value="Ribosomal_L11_MeTrfase_PrmA"/>
</dbReference>
<dbReference type="PANTHER" id="PTHR43648:SF1">
    <property type="entry name" value="ELECTRON TRANSFER FLAVOPROTEIN BETA SUBUNIT LYSINE METHYLTRANSFERASE"/>
    <property type="match status" value="1"/>
</dbReference>
<comment type="catalytic activity">
    <reaction evidence="6">
        <text>L-lysyl-[protein] + 3 S-adenosyl-L-methionine = N(6),N(6),N(6)-trimethyl-L-lysyl-[protein] + 3 S-adenosyl-L-homocysteine + 3 H(+)</text>
        <dbReference type="Rhea" id="RHEA:54192"/>
        <dbReference type="Rhea" id="RHEA-COMP:9752"/>
        <dbReference type="Rhea" id="RHEA-COMP:13826"/>
        <dbReference type="ChEBI" id="CHEBI:15378"/>
        <dbReference type="ChEBI" id="CHEBI:29969"/>
        <dbReference type="ChEBI" id="CHEBI:57856"/>
        <dbReference type="ChEBI" id="CHEBI:59789"/>
        <dbReference type="ChEBI" id="CHEBI:61961"/>
    </reaction>
</comment>
<dbReference type="PIRSF" id="PIRSF000401">
    <property type="entry name" value="RPL11_MTase"/>
    <property type="match status" value="1"/>
</dbReference>
<feature type="binding site" evidence="6">
    <location>
        <position position="167"/>
    </location>
    <ligand>
        <name>S-adenosyl-L-methionine</name>
        <dbReference type="ChEBI" id="CHEBI:59789"/>
    </ligand>
</feature>
<comment type="subcellular location">
    <subcellularLocation>
        <location evidence="6">Cytoplasm</location>
    </subcellularLocation>
</comment>
<dbReference type="EMBL" id="CP044205">
    <property type="protein sequence ID" value="QFY41200.1"/>
    <property type="molecule type" value="Genomic_DNA"/>
</dbReference>
<comment type="function">
    <text evidence="6">Methylates ribosomal protein L11.</text>
</comment>